<evidence type="ECO:0000259" key="5">
    <source>
        <dbReference type="PROSITE" id="PS51379"/>
    </source>
</evidence>
<evidence type="ECO:0008006" key="8">
    <source>
        <dbReference type="Google" id="ProtNLM"/>
    </source>
</evidence>
<dbReference type="InterPro" id="IPR047964">
    <property type="entry name" value="EFR1-like"/>
</dbReference>
<keyword evidence="3" id="KW-0411">Iron-sulfur</keyword>
<evidence type="ECO:0000256" key="2">
    <source>
        <dbReference type="ARBA" id="ARBA00023004"/>
    </source>
</evidence>
<evidence type="ECO:0000259" key="4">
    <source>
        <dbReference type="PROSITE" id="PS50902"/>
    </source>
</evidence>
<evidence type="ECO:0000313" key="6">
    <source>
        <dbReference type="EMBL" id="GFP77168.1"/>
    </source>
</evidence>
<dbReference type="PROSITE" id="PS51379">
    <property type="entry name" value="4FE4S_FER_2"/>
    <property type="match status" value="2"/>
</dbReference>
<evidence type="ECO:0000313" key="7">
    <source>
        <dbReference type="Proteomes" id="UP000580568"/>
    </source>
</evidence>
<dbReference type="RefSeq" id="WP_183278552.1">
    <property type="nucleotide sequence ID" value="NZ_BLZR01000001.1"/>
</dbReference>
<dbReference type="SUPFAM" id="SSF54862">
    <property type="entry name" value="4Fe-4S ferredoxins"/>
    <property type="match status" value="1"/>
</dbReference>
<feature type="domain" description="Flavodoxin-like" evidence="4">
    <location>
        <begin position="1"/>
        <end position="149"/>
    </location>
</feature>
<accession>A0A6V8SPM4</accession>
<name>A0A6V8SPM4_9CLOT</name>
<dbReference type="InterPro" id="IPR017900">
    <property type="entry name" value="4Fe4S_Fe_S_CS"/>
</dbReference>
<feature type="domain" description="4Fe-4S ferredoxin-type" evidence="5">
    <location>
        <begin position="221"/>
        <end position="243"/>
    </location>
</feature>
<evidence type="ECO:0000256" key="1">
    <source>
        <dbReference type="ARBA" id="ARBA00022723"/>
    </source>
</evidence>
<reference evidence="6 7" key="1">
    <citation type="submission" date="2020-07" db="EMBL/GenBank/DDBJ databases">
        <title>A new beta-1,3-glucan-decomposing anaerobic bacterium isolated from anoxic soil subjected to biological soil disinfestation.</title>
        <authorList>
            <person name="Ueki A."/>
            <person name="Tonouchi A."/>
        </authorList>
    </citation>
    <scope>NUCLEOTIDE SEQUENCE [LARGE SCALE GENOMIC DNA]</scope>
    <source>
        <strain evidence="6 7">TW1</strain>
    </source>
</reference>
<dbReference type="EMBL" id="BLZR01000001">
    <property type="protein sequence ID" value="GFP77168.1"/>
    <property type="molecule type" value="Genomic_DNA"/>
</dbReference>
<dbReference type="GO" id="GO:0016651">
    <property type="term" value="F:oxidoreductase activity, acting on NAD(P)H"/>
    <property type="evidence" value="ECO:0007669"/>
    <property type="project" value="UniProtKB-ARBA"/>
</dbReference>
<keyword evidence="1" id="KW-0479">Metal-binding</keyword>
<dbReference type="GO" id="GO:0010181">
    <property type="term" value="F:FMN binding"/>
    <property type="evidence" value="ECO:0007669"/>
    <property type="project" value="InterPro"/>
</dbReference>
<dbReference type="NCBIfam" id="NF038196">
    <property type="entry name" value="ferrodoxin_EFR1"/>
    <property type="match status" value="1"/>
</dbReference>
<sequence>MIFYFSGTGNSLYVAKSIAKNIGDDYTSIASVINDSSEEYVYCLKENEAIGFVFPTYAWAAPKVVEAFLDKLKLKNYKDNYIYSVATCGENSGHLLKAFGNLINEKNMTLNSGFVVRMPNNYIVSSDIDNEKLIEEKLSKAKDYIEYIVENIKNRKSNVFESVNTFYDKPLTKIVSPLFNKFALNNTKKFYANNKCISCGLCEKICVSNTIKVNGKPKWGDKCTQCLACINWCPVKAIQYGKGTERRHRYTNKNIKSTELVIR</sequence>
<organism evidence="6 7">
    <name type="scientific">Clostridium fungisolvens</name>
    <dbReference type="NCBI Taxonomy" id="1604897"/>
    <lineage>
        <taxon>Bacteria</taxon>
        <taxon>Bacillati</taxon>
        <taxon>Bacillota</taxon>
        <taxon>Clostridia</taxon>
        <taxon>Eubacteriales</taxon>
        <taxon>Clostridiaceae</taxon>
        <taxon>Clostridium</taxon>
    </lineage>
</organism>
<proteinExistence type="predicted"/>
<dbReference type="GO" id="GO:0046872">
    <property type="term" value="F:metal ion binding"/>
    <property type="evidence" value="ECO:0007669"/>
    <property type="project" value="UniProtKB-KW"/>
</dbReference>
<dbReference type="InterPro" id="IPR008254">
    <property type="entry name" value="Flavodoxin/NO_synth"/>
</dbReference>
<feature type="domain" description="4Fe-4S ferredoxin-type" evidence="5">
    <location>
        <begin position="187"/>
        <end position="216"/>
    </location>
</feature>
<dbReference type="Proteomes" id="UP000580568">
    <property type="component" value="Unassembled WGS sequence"/>
</dbReference>
<protein>
    <recommendedName>
        <fullName evidence="8">Flavodoxin</fullName>
    </recommendedName>
</protein>
<evidence type="ECO:0000256" key="3">
    <source>
        <dbReference type="ARBA" id="ARBA00023014"/>
    </source>
</evidence>
<keyword evidence="2" id="KW-0408">Iron</keyword>
<dbReference type="Gene3D" id="3.40.50.360">
    <property type="match status" value="1"/>
</dbReference>
<comment type="caution">
    <text evidence="6">The sequence shown here is derived from an EMBL/GenBank/DDBJ whole genome shotgun (WGS) entry which is preliminary data.</text>
</comment>
<dbReference type="GO" id="GO:0051536">
    <property type="term" value="F:iron-sulfur cluster binding"/>
    <property type="evidence" value="ECO:0007669"/>
    <property type="project" value="UniProtKB-KW"/>
</dbReference>
<dbReference type="PROSITE" id="PS00198">
    <property type="entry name" value="4FE4S_FER_1"/>
    <property type="match status" value="1"/>
</dbReference>
<dbReference type="AlphaFoldDB" id="A0A6V8SPM4"/>
<dbReference type="InterPro" id="IPR029039">
    <property type="entry name" value="Flavoprotein-like_sf"/>
</dbReference>
<dbReference type="InterPro" id="IPR017896">
    <property type="entry name" value="4Fe4S_Fe-S-bd"/>
</dbReference>
<dbReference type="PROSITE" id="PS50902">
    <property type="entry name" value="FLAVODOXIN_LIKE"/>
    <property type="match status" value="1"/>
</dbReference>
<dbReference type="SUPFAM" id="SSF52218">
    <property type="entry name" value="Flavoproteins"/>
    <property type="match status" value="1"/>
</dbReference>
<keyword evidence="7" id="KW-1185">Reference proteome</keyword>
<gene>
    <name evidence="6" type="ORF">bsdtw1_03282</name>
</gene>
<dbReference type="Gene3D" id="3.30.70.20">
    <property type="match status" value="1"/>
</dbReference>